<dbReference type="GO" id="GO:0005737">
    <property type="term" value="C:cytoplasm"/>
    <property type="evidence" value="ECO:0007669"/>
    <property type="project" value="InterPro"/>
</dbReference>
<keyword evidence="7 12" id="KW-0808">Transferase</keyword>
<dbReference type="InterPro" id="IPR011004">
    <property type="entry name" value="Trimer_LpxA-like_sf"/>
</dbReference>
<accession>K9HSX1</accession>
<dbReference type="NCBIfam" id="NF041874">
    <property type="entry name" value="EPS_EpsC"/>
    <property type="match status" value="1"/>
</dbReference>
<dbReference type="PANTHER" id="PTHR42811">
    <property type="entry name" value="SERINE ACETYLTRANSFERASE"/>
    <property type="match status" value="1"/>
</dbReference>
<proteinExistence type="inferred from homology"/>
<dbReference type="InterPro" id="IPR005881">
    <property type="entry name" value="Ser_O-AcTrfase"/>
</dbReference>
<dbReference type="PATRIC" id="fig|1238182.3.peg.1457"/>
<evidence type="ECO:0000313" key="13">
    <source>
        <dbReference type="Proteomes" id="UP000009881"/>
    </source>
</evidence>
<evidence type="ECO:0000256" key="8">
    <source>
        <dbReference type="ARBA" id="ARBA00023231"/>
    </source>
</evidence>
<keyword evidence="6" id="KW-0028">Amino-acid biosynthesis</keyword>
<evidence type="ECO:0000256" key="6">
    <source>
        <dbReference type="ARBA" id="ARBA00022605"/>
    </source>
</evidence>
<keyword evidence="13" id="KW-1185">Reference proteome</keyword>
<gene>
    <name evidence="11" type="primary">nifW</name>
    <name evidence="12" type="ORF">C882_3794</name>
</gene>
<dbReference type="STRING" id="1238182.C882_3794"/>
<dbReference type="InterPro" id="IPR045304">
    <property type="entry name" value="LbH_SAT"/>
</dbReference>
<dbReference type="FunFam" id="2.160.10.10:FF:000007">
    <property type="entry name" value="Serine acetyltransferase"/>
    <property type="match status" value="1"/>
</dbReference>
<dbReference type="EMBL" id="ANHY01000006">
    <property type="protein sequence ID" value="EKV31421.1"/>
    <property type="molecule type" value="Genomic_DNA"/>
</dbReference>
<reference evidence="12 13" key="1">
    <citation type="journal article" date="2013" name="Genome Announc.">
        <title>Draft Genome Sequence of an Alphaproteobacterium, Caenispirillum salinarum AK4(T), Isolated from a Solar Saltern.</title>
        <authorList>
            <person name="Khatri I."/>
            <person name="Singh A."/>
            <person name="Korpole S."/>
            <person name="Pinnaka A.K."/>
            <person name="Subramanian S."/>
        </authorList>
    </citation>
    <scope>NUCLEOTIDE SEQUENCE [LARGE SCALE GENOMIC DNA]</scope>
    <source>
        <strain evidence="12 13">AK4</strain>
    </source>
</reference>
<comment type="similarity">
    <text evidence="2">Belongs to the transferase hexapeptide repeat family.</text>
</comment>
<dbReference type="eggNOG" id="COG1045">
    <property type="taxonomic scope" value="Bacteria"/>
</dbReference>
<dbReference type="Gene3D" id="1.10.3130.10">
    <property type="entry name" value="serine acetyltransferase, domain 1"/>
    <property type="match status" value="1"/>
</dbReference>
<dbReference type="GO" id="GO:0009399">
    <property type="term" value="P:nitrogen fixation"/>
    <property type="evidence" value="ECO:0007669"/>
    <property type="project" value="UniProtKB-UniRule"/>
</dbReference>
<sequence length="381" mass="40967">MPLDATSMTSLNRKPSLLSLLREDVDSVLDRDPAARGRLEVLVTYPGLHAILLHRLAHGLWRRKFRFSARFLAFVGRLVTNVDIHPGATIGRRFFVDHGAGVVIGETSEIGDDVTLYQGVTLGGTTLAKGKRHPTLKDGVLVGAGAKVLGAYTIGENARIGANSVVIGDVPPGMTVVGIPGRVVLPEDRRRRVAGDVDLDHHLMPDPVGRALACLVDRITELEARLAAVSPPAAAEDDACHLCGAPCDGACIGHAPHGASTSSPTHGSSPMTTTSPFLTEMNSLSAAEEFFEALDVPFDPQVVRVNRLHILKRFSDYLKRADMDGLDDDALRALYRERLAIAHADFVDSDAVTEKVFKVFKNAHGKAFVGLEEIEVLSARS</sequence>
<evidence type="ECO:0000256" key="9">
    <source>
        <dbReference type="ARBA" id="ARBA00023315"/>
    </source>
</evidence>
<evidence type="ECO:0000256" key="2">
    <source>
        <dbReference type="ARBA" id="ARBA00007274"/>
    </source>
</evidence>
<dbReference type="RefSeq" id="WP_009539902.1">
    <property type="nucleotide sequence ID" value="NZ_ANHY01000006.1"/>
</dbReference>
<dbReference type="InterPro" id="IPR042122">
    <property type="entry name" value="Ser_AcTrfase_N_sf"/>
</dbReference>
<comment type="caution">
    <text evidence="12">The sequence shown here is derived from an EMBL/GenBank/DDBJ whole genome shotgun (WGS) entry which is preliminary data.</text>
</comment>
<dbReference type="SUPFAM" id="SSF51161">
    <property type="entry name" value="Trimeric LpxA-like enzymes"/>
    <property type="match status" value="1"/>
</dbReference>
<name>K9HSX1_9PROT</name>
<dbReference type="AlphaFoldDB" id="K9HSX1"/>
<comment type="similarity">
    <text evidence="3 11">Belongs to the NifW family.</text>
</comment>
<evidence type="ECO:0000256" key="11">
    <source>
        <dbReference type="HAMAP-Rule" id="MF_00529"/>
    </source>
</evidence>
<dbReference type="Gene3D" id="2.160.10.10">
    <property type="entry name" value="Hexapeptide repeat proteins"/>
    <property type="match status" value="1"/>
</dbReference>
<dbReference type="HAMAP" id="MF_00529">
    <property type="entry name" value="NifW"/>
    <property type="match status" value="1"/>
</dbReference>
<dbReference type="OrthoDB" id="9801456at2"/>
<keyword evidence="8 11" id="KW-0535">Nitrogen fixation</keyword>
<organism evidence="12 13">
    <name type="scientific">Caenispirillum salinarum AK4</name>
    <dbReference type="NCBI Taxonomy" id="1238182"/>
    <lineage>
        <taxon>Bacteria</taxon>
        <taxon>Pseudomonadati</taxon>
        <taxon>Pseudomonadota</taxon>
        <taxon>Alphaproteobacteria</taxon>
        <taxon>Rhodospirillales</taxon>
        <taxon>Novispirillaceae</taxon>
        <taxon>Caenispirillum</taxon>
    </lineage>
</organism>
<evidence type="ECO:0000313" key="12">
    <source>
        <dbReference type="EMBL" id="EKV31421.1"/>
    </source>
</evidence>
<evidence type="ECO:0000256" key="5">
    <source>
        <dbReference type="ARBA" id="ARBA00016274"/>
    </source>
</evidence>
<comment type="subunit">
    <text evidence="4 11">Homotrimer; associates with NifD.</text>
</comment>
<dbReference type="NCBIfam" id="TIGR01172">
    <property type="entry name" value="cysE"/>
    <property type="match status" value="1"/>
</dbReference>
<evidence type="ECO:0000256" key="7">
    <source>
        <dbReference type="ARBA" id="ARBA00022679"/>
    </source>
</evidence>
<dbReference type="GO" id="GO:0006535">
    <property type="term" value="P:cysteine biosynthetic process from serine"/>
    <property type="evidence" value="ECO:0007669"/>
    <property type="project" value="InterPro"/>
</dbReference>
<evidence type="ECO:0000256" key="1">
    <source>
        <dbReference type="ARBA" id="ARBA00002247"/>
    </source>
</evidence>
<dbReference type="InterPro" id="IPR004893">
    <property type="entry name" value="NifW"/>
</dbReference>
<dbReference type="Pfam" id="PF03206">
    <property type="entry name" value="NifW"/>
    <property type="match status" value="1"/>
</dbReference>
<dbReference type="CDD" id="cd03354">
    <property type="entry name" value="LbH_SAT"/>
    <property type="match status" value="1"/>
</dbReference>
<dbReference type="GO" id="GO:0009001">
    <property type="term" value="F:serine O-acetyltransferase activity"/>
    <property type="evidence" value="ECO:0007669"/>
    <property type="project" value="UniProtKB-EC"/>
</dbReference>
<dbReference type="InterPro" id="IPR053376">
    <property type="entry name" value="Serine_acetyltransferase"/>
</dbReference>
<protein>
    <recommendedName>
        <fullName evidence="5 11">Nitrogenase-stabilizing/protective protein NifW</fullName>
    </recommendedName>
</protein>
<dbReference type="Proteomes" id="UP000009881">
    <property type="component" value="Unassembled WGS sequence"/>
</dbReference>
<evidence type="ECO:0000256" key="4">
    <source>
        <dbReference type="ARBA" id="ARBA00011284"/>
    </source>
</evidence>
<evidence type="ECO:0000256" key="10">
    <source>
        <dbReference type="ARBA" id="ARBA00049486"/>
    </source>
</evidence>
<comment type="catalytic activity">
    <reaction evidence="10">
        <text>L-serine + acetyl-CoA = O-acetyl-L-serine + CoA</text>
        <dbReference type="Rhea" id="RHEA:24560"/>
        <dbReference type="ChEBI" id="CHEBI:33384"/>
        <dbReference type="ChEBI" id="CHEBI:57287"/>
        <dbReference type="ChEBI" id="CHEBI:57288"/>
        <dbReference type="ChEBI" id="CHEBI:58340"/>
        <dbReference type="EC" id="2.3.1.30"/>
    </reaction>
</comment>
<keyword evidence="9" id="KW-0012">Acyltransferase</keyword>
<comment type="function">
    <text evidence="1 11">May protect the nitrogenase Fe-Mo protein from oxidative damage.</text>
</comment>
<evidence type="ECO:0000256" key="3">
    <source>
        <dbReference type="ARBA" id="ARBA00008351"/>
    </source>
</evidence>